<dbReference type="EMBL" id="CP000934">
    <property type="protein sequence ID" value="ACE85759.1"/>
    <property type="molecule type" value="Genomic_DNA"/>
</dbReference>
<dbReference type="EC" id="2.7.7.-" evidence="8"/>
<feature type="active site" description="Proton acceptor" evidence="8">
    <location>
        <position position="279"/>
    </location>
</feature>
<comment type="catalytic activity">
    <reaction evidence="8">
        <text>L-seryl-[protein] + ATP = 3-O-(5'-adenylyl)-L-seryl-[protein] + diphosphate</text>
        <dbReference type="Rhea" id="RHEA:58120"/>
        <dbReference type="Rhea" id="RHEA-COMP:9863"/>
        <dbReference type="Rhea" id="RHEA-COMP:15073"/>
        <dbReference type="ChEBI" id="CHEBI:29999"/>
        <dbReference type="ChEBI" id="CHEBI:30616"/>
        <dbReference type="ChEBI" id="CHEBI:33019"/>
        <dbReference type="ChEBI" id="CHEBI:142516"/>
        <dbReference type="EC" id="2.7.7.108"/>
    </reaction>
</comment>
<protein>
    <recommendedName>
        <fullName evidence="8">Protein nucleotidyltransferase YdiU</fullName>
        <ecNumber evidence="8">2.7.7.-</ecNumber>
    </recommendedName>
    <alternativeName>
        <fullName evidence="8">Protein adenylyltransferase YdiU</fullName>
        <ecNumber evidence="8">2.7.7.108</ecNumber>
    </alternativeName>
    <alternativeName>
        <fullName evidence="8">Protein uridylyltransferase YdiU</fullName>
        <ecNumber evidence="8">2.7.7.-</ecNumber>
    </alternativeName>
</protein>
<feature type="binding site" evidence="8">
    <location>
        <position position="289"/>
    </location>
    <ligand>
        <name>ATP</name>
        <dbReference type="ChEBI" id="CHEBI:30616"/>
    </ligand>
</feature>
<dbReference type="Proteomes" id="UP000001036">
    <property type="component" value="Chromosome"/>
</dbReference>
<evidence type="ECO:0000313" key="10">
    <source>
        <dbReference type="Proteomes" id="UP000001036"/>
    </source>
</evidence>
<evidence type="ECO:0000256" key="8">
    <source>
        <dbReference type="HAMAP-Rule" id="MF_00692"/>
    </source>
</evidence>
<dbReference type="GO" id="GO:0030145">
    <property type="term" value="F:manganese ion binding"/>
    <property type="evidence" value="ECO:0007669"/>
    <property type="project" value="UniProtKB-UniRule"/>
</dbReference>
<feature type="binding site" evidence="8">
    <location>
        <position position="109"/>
    </location>
    <ligand>
        <name>ATP</name>
        <dbReference type="ChEBI" id="CHEBI:30616"/>
    </ligand>
</feature>
<organism evidence="9 10">
    <name type="scientific">Cellvibrio japonicus (strain Ueda107)</name>
    <name type="common">Pseudomonas fluorescens subsp. cellulosa</name>
    <dbReference type="NCBI Taxonomy" id="498211"/>
    <lineage>
        <taxon>Bacteria</taxon>
        <taxon>Pseudomonadati</taxon>
        <taxon>Pseudomonadota</taxon>
        <taxon>Gammaproteobacteria</taxon>
        <taxon>Cellvibrionales</taxon>
        <taxon>Cellvibrionaceae</taxon>
        <taxon>Cellvibrio</taxon>
    </lineage>
</organism>
<dbReference type="InterPro" id="IPR003846">
    <property type="entry name" value="SelO"/>
</dbReference>
<keyword evidence="7 8" id="KW-0460">Magnesium</keyword>
<comment type="similarity">
    <text evidence="1 8">Belongs to the SELO family.</text>
</comment>
<evidence type="ECO:0000256" key="1">
    <source>
        <dbReference type="ARBA" id="ARBA00009747"/>
    </source>
</evidence>
<reference evidence="9 10" key="1">
    <citation type="journal article" date="2008" name="J. Bacteriol.">
        <title>Insights into plant cell wall degradation from the genome sequence of the soil bacterium Cellvibrio japonicus.</title>
        <authorList>
            <person name="Deboy R.T."/>
            <person name="Mongodin E.F."/>
            <person name="Fouts D.E."/>
            <person name="Tailford L.E."/>
            <person name="Khouri H."/>
            <person name="Emerson J.B."/>
            <person name="Mohamoud Y."/>
            <person name="Watkins K."/>
            <person name="Henrissat B."/>
            <person name="Gilbert H.J."/>
            <person name="Nelson K.E."/>
        </authorList>
    </citation>
    <scope>NUCLEOTIDE SEQUENCE [LARGE SCALE GENOMIC DNA]</scope>
    <source>
        <strain evidence="9 10">Ueda107</strain>
    </source>
</reference>
<comment type="catalytic activity">
    <reaction evidence="8">
        <text>L-threonyl-[protein] + ATP = 3-O-(5'-adenylyl)-L-threonyl-[protein] + diphosphate</text>
        <dbReference type="Rhea" id="RHEA:54292"/>
        <dbReference type="Rhea" id="RHEA-COMP:11060"/>
        <dbReference type="Rhea" id="RHEA-COMP:13847"/>
        <dbReference type="ChEBI" id="CHEBI:30013"/>
        <dbReference type="ChEBI" id="CHEBI:30616"/>
        <dbReference type="ChEBI" id="CHEBI:33019"/>
        <dbReference type="ChEBI" id="CHEBI:138113"/>
        <dbReference type="EC" id="2.7.7.108"/>
    </reaction>
</comment>
<dbReference type="HOGENOM" id="CLU_010245_4_0_6"/>
<feature type="binding site" evidence="8">
    <location>
        <position position="129"/>
    </location>
    <ligand>
        <name>ATP</name>
        <dbReference type="ChEBI" id="CHEBI:30616"/>
    </ligand>
</feature>
<keyword evidence="8" id="KW-0464">Manganese</keyword>
<dbReference type="eggNOG" id="COG0397">
    <property type="taxonomic scope" value="Bacteria"/>
</dbReference>
<feature type="binding site" evidence="8">
    <location>
        <position position="141"/>
    </location>
    <ligand>
        <name>ATP</name>
        <dbReference type="ChEBI" id="CHEBI:30616"/>
    </ligand>
</feature>
<comment type="function">
    <text evidence="8">Nucleotidyltransferase involved in the post-translational modification of proteins. It can catalyze the addition of adenosine monophosphate (AMP) or uridine monophosphate (UMP) to a protein, resulting in modifications known as AMPylation and UMPylation.</text>
</comment>
<accession>B3PLJ3</accession>
<feature type="binding site" evidence="8">
    <location>
        <position position="108"/>
    </location>
    <ligand>
        <name>ATP</name>
        <dbReference type="ChEBI" id="CHEBI:30616"/>
    </ligand>
</feature>
<dbReference type="GO" id="GO:0070733">
    <property type="term" value="F:AMPylase activity"/>
    <property type="evidence" value="ECO:0007669"/>
    <property type="project" value="UniProtKB-EC"/>
</dbReference>
<keyword evidence="10" id="KW-1185">Reference proteome</keyword>
<keyword evidence="5 8" id="KW-0547">Nucleotide-binding</keyword>
<dbReference type="Pfam" id="PF02696">
    <property type="entry name" value="SelO"/>
    <property type="match status" value="1"/>
</dbReference>
<name>B3PLJ3_CELJU</name>
<dbReference type="EC" id="2.7.7.108" evidence="8"/>
<evidence type="ECO:0000256" key="2">
    <source>
        <dbReference type="ARBA" id="ARBA00022679"/>
    </source>
</evidence>
<keyword evidence="6 8" id="KW-0067">ATP-binding</keyword>
<dbReference type="GO" id="GO:0000287">
    <property type="term" value="F:magnesium ion binding"/>
    <property type="evidence" value="ECO:0007669"/>
    <property type="project" value="UniProtKB-UniRule"/>
</dbReference>
<dbReference type="PANTHER" id="PTHR32057:SF14">
    <property type="entry name" value="PROTEIN ADENYLYLTRANSFERASE SELO, MITOCHONDRIAL"/>
    <property type="match status" value="1"/>
</dbReference>
<feature type="binding site" evidence="8">
    <location>
        <position position="206"/>
    </location>
    <ligand>
        <name>ATP</name>
        <dbReference type="ChEBI" id="CHEBI:30616"/>
    </ligand>
</feature>
<comment type="catalytic activity">
    <reaction evidence="8">
        <text>L-histidyl-[protein] + UTP = N(tele)-(5'-uridylyl)-L-histidyl-[protein] + diphosphate</text>
        <dbReference type="Rhea" id="RHEA:83891"/>
        <dbReference type="Rhea" id="RHEA-COMP:9745"/>
        <dbReference type="Rhea" id="RHEA-COMP:20239"/>
        <dbReference type="ChEBI" id="CHEBI:29979"/>
        <dbReference type="ChEBI" id="CHEBI:33019"/>
        <dbReference type="ChEBI" id="CHEBI:46398"/>
        <dbReference type="ChEBI" id="CHEBI:233474"/>
    </reaction>
</comment>
<evidence type="ECO:0000256" key="6">
    <source>
        <dbReference type="ARBA" id="ARBA00022840"/>
    </source>
</evidence>
<comment type="catalytic activity">
    <reaction evidence="8">
        <text>L-tyrosyl-[protein] + ATP = O-(5'-adenylyl)-L-tyrosyl-[protein] + diphosphate</text>
        <dbReference type="Rhea" id="RHEA:54288"/>
        <dbReference type="Rhea" id="RHEA-COMP:10136"/>
        <dbReference type="Rhea" id="RHEA-COMP:13846"/>
        <dbReference type="ChEBI" id="CHEBI:30616"/>
        <dbReference type="ChEBI" id="CHEBI:33019"/>
        <dbReference type="ChEBI" id="CHEBI:46858"/>
        <dbReference type="ChEBI" id="CHEBI:83624"/>
        <dbReference type="EC" id="2.7.7.108"/>
    </reaction>
</comment>
<evidence type="ECO:0000256" key="5">
    <source>
        <dbReference type="ARBA" id="ARBA00022741"/>
    </source>
</evidence>
<feature type="binding site" evidence="8">
    <location>
        <position position="289"/>
    </location>
    <ligand>
        <name>Mg(2+)</name>
        <dbReference type="ChEBI" id="CHEBI:18420"/>
    </ligand>
</feature>
<feature type="binding site" evidence="8">
    <location>
        <position position="199"/>
    </location>
    <ligand>
        <name>ATP</name>
        <dbReference type="ChEBI" id="CHEBI:30616"/>
    </ligand>
</feature>
<evidence type="ECO:0000256" key="4">
    <source>
        <dbReference type="ARBA" id="ARBA00022723"/>
    </source>
</evidence>
<dbReference type="AlphaFoldDB" id="B3PLJ3"/>
<dbReference type="RefSeq" id="WP_012488209.1">
    <property type="nucleotide sequence ID" value="NC_010995.1"/>
</dbReference>
<gene>
    <name evidence="8" type="primary">ydiU</name>
    <name evidence="8" type="synonym">selO</name>
    <name evidence="9" type="ordered locus">CJA_2613</name>
</gene>
<feature type="binding site" evidence="8">
    <location>
        <position position="106"/>
    </location>
    <ligand>
        <name>ATP</name>
        <dbReference type="ChEBI" id="CHEBI:30616"/>
    </ligand>
</feature>
<evidence type="ECO:0000256" key="7">
    <source>
        <dbReference type="ARBA" id="ARBA00022842"/>
    </source>
</evidence>
<dbReference type="OrthoDB" id="9776281at2"/>
<comment type="catalytic activity">
    <reaction evidence="8">
        <text>L-seryl-[protein] + UTP = O-(5'-uridylyl)-L-seryl-[protein] + diphosphate</text>
        <dbReference type="Rhea" id="RHEA:64604"/>
        <dbReference type="Rhea" id="RHEA-COMP:9863"/>
        <dbReference type="Rhea" id="RHEA-COMP:16635"/>
        <dbReference type="ChEBI" id="CHEBI:29999"/>
        <dbReference type="ChEBI" id="CHEBI:33019"/>
        <dbReference type="ChEBI" id="CHEBI:46398"/>
        <dbReference type="ChEBI" id="CHEBI:156051"/>
    </reaction>
</comment>
<sequence>MTLRSLAHLRFDNRLVRELPADPVVENYRRQVTGAVYSRVTPTPVSAPQLIMAAQDVADLLDLGADILAQPEFTQVFAGNSLLPGMEPHACCYGGHQFGNWAGQLGDGRAINLGEVINQRGEHWTLQLKGAGPTPYSRTADGLAVLRSSLREFLCSEAMHHLGVPTTRALSLVTTGELVRRDMFYDGNPQWEPGAIVCRVAPGFTRFGNFEIFSARGDIDLLRQLVDFTIRADFPALLEGNTPDKHTYLRWYQDVCKRTAQLMAHWMRVGFVHGVMNTDNMSILGLTIDYGPYGWLEGYDPDWTPNTTDAQGRRYRYGNQPRVALWNLAQLANAIYPLINEVEPLQAGLEYFRAQYEACSQQDMAAKLGLSQFRQETDQPLVESLLAVLQSTEMDMTIFYRRLASIASVDLLDASNEYLLTHFLPACYQTPDATQVAMLRQWLMDYARRIQQDVVMNGWTEVQRCALMNRTNPKYVLRNYMAQQAIDKATQGDYNEVQQLLTLLRNPYDEQPEFDRYFAKRPEWARHKAGCSMLSCSS</sequence>
<evidence type="ECO:0000313" key="9">
    <source>
        <dbReference type="EMBL" id="ACE85759.1"/>
    </source>
</evidence>
<dbReference type="GO" id="GO:0005524">
    <property type="term" value="F:ATP binding"/>
    <property type="evidence" value="ECO:0007669"/>
    <property type="project" value="UniProtKB-UniRule"/>
</dbReference>
<dbReference type="PANTHER" id="PTHR32057">
    <property type="entry name" value="PROTEIN ADENYLYLTRANSFERASE SELO, MITOCHONDRIAL"/>
    <property type="match status" value="1"/>
</dbReference>
<keyword evidence="3 8" id="KW-0548">Nucleotidyltransferase</keyword>
<proteinExistence type="inferred from homology"/>
<feature type="binding site" evidence="8">
    <location>
        <position position="142"/>
    </location>
    <ligand>
        <name>ATP</name>
        <dbReference type="ChEBI" id="CHEBI:30616"/>
    </ligand>
</feature>
<comment type="catalytic activity">
    <reaction evidence="8">
        <text>L-tyrosyl-[protein] + UTP = O-(5'-uridylyl)-L-tyrosyl-[protein] + diphosphate</text>
        <dbReference type="Rhea" id="RHEA:83887"/>
        <dbReference type="Rhea" id="RHEA-COMP:10136"/>
        <dbReference type="Rhea" id="RHEA-COMP:20238"/>
        <dbReference type="ChEBI" id="CHEBI:33019"/>
        <dbReference type="ChEBI" id="CHEBI:46398"/>
        <dbReference type="ChEBI" id="CHEBI:46858"/>
        <dbReference type="ChEBI" id="CHEBI:90602"/>
    </reaction>
</comment>
<dbReference type="HAMAP" id="MF_00692">
    <property type="entry name" value="SelO"/>
    <property type="match status" value="1"/>
</dbReference>
<dbReference type="STRING" id="498211.CJA_2613"/>
<dbReference type="NCBIfam" id="NF000658">
    <property type="entry name" value="PRK00029.1"/>
    <property type="match status" value="1"/>
</dbReference>
<feature type="binding site" evidence="8">
    <location>
        <position position="280"/>
    </location>
    <ligand>
        <name>Mg(2+)</name>
        <dbReference type="ChEBI" id="CHEBI:18420"/>
    </ligand>
</feature>
<keyword evidence="2 8" id="KW-0808">Transferase</keyword>
<comment type="cofactor">
    <cofactor evidence="8">
        <name>Mg(2+)</name>
        <dbReference type="ChEBI" id="CHEBI:18420"/>
    </cofactor>
    <cofactor evidence="8">
        <name>Mn(2+)</name>
        <dbReference type="ChEBI" id="CHEBI:29035"/>
    </cofactor>
</comment>
<dbReference type="KEGG" id="cja:CJA_2613"/>
<keyword evidence="4 8" id="KW-0479">Metal-binding</keyword>
<evidence type="ECO:0000256" key="3">
    <source>
        <dbReference type="ARBA" id="ARBA00022695"/>
    </source>
</evidence>